<comment type="caution">
    <text evidence="1">The sequence shown here is derived from an EMBL/GenBank/DDBJ whole genome shotgun (WGS) entry which is preliminary data.</text>
</comment>
<protein>
    <submittedName>
        <fullName evidence="1">Uncharacterized protein</fullName>
    </submittedName>
</protein>
<dbReference type="EMBL" id="LGRX02006113">
    <property type="protein sequence ID" value="KAK3277426.1"/>
    <property type="molecule type" value="Genomic_DNA"/>
</dbReference>
<evidence type="ECO:0000313" key="2">
    <source>
        <dbReference type="Proteomes" id="UP001190700"/>
    </source>
</evidence>
<reference evidence="1 2" key="1">
    <citation type="journal article" date="2015" name="Genome Biol. Evol.">
        <title>Comparative Genomics of a Bacterivorous Green Alga Reveals Evolutionary Causalities and Consequences of Phago-Mixotrophic Mode of Nutrition.</title>
        <authorList>
            <person name="Burns J.A."/>
            <person name="Paasch A."/>
            <person name="Narechania A."/>
            <person name="Kim E."/>
        </authorList>
    </citation>
    <scope>NUCLEOTIDE SEQUENCE [LARGE SCALE GENOMIC DNA]</scope>
    <source>
        <strain evidence="1 2">PLY_AMNH</strain>
    </source>
</reference>
<sequence>MIGAFTDGGSVRWVEQEWHRHTVDRFASEMSAQLTRYYAQWCVSGFEWVGSLAYPWLARIVNCVNLPWSLLDEVTYKLREESATRGLKVGRHHVLYFRLPVNYLRDTKRAAECALLSELAQGCELKVHWPINDVWYSGTMGVAGADGLGRVVYDDGDNDNKEHLDMSKAKYDEAILAAVQEVSGWDASLYERWRGELGVSSLKELAVQMQGATLRSKSKTVGNYRSKAKAFVDFCEAEGCQWLPTTEASHDMVVPFPRCGASRRFTIPADGVQQLVRRLQHYLGAGICGVLCGQGRAGQGAGQLCISLQSM</sequence>
<proteinExistence type="predicted"/>
<keyword evidence="2" id="KW-1185">Reference proteome</keyword>
<gene>
    <name evidence="1" type="ORF">CYMTET_14561</name>
</gene>
<evidence type="ECO:0000313" key="1">
    <source>
        <dbReference type="EMBL" id="KAK3277426.1"/>
    </source>
</evidence>
<name>A0AAE0L9T5_9CHLO</name>
<dbReference type="AlphaFoldDB" id="A0AAE0L9T5"/>
<dbReference type="Proteomes" id="UP001190700">
    <property type="component" value="Unassembled WGS sequence"/>
</dbReference>
<organism evidence="1 2">
    <name type="scientific">Cymbomonas tetramitiformis</name>
    <dbReference type="NCBI Taxonomy" id="36881"/>
    <lineage>
        <taxon>Eukaryota</taxon>
        <taxon>Viridiplantae</taxon>
        <taxon>Chlorophyta</taxon>
        <taxon>Pyramimonadophyceae</taxon>
        <taxon>Pyramimonadales</taxon>
        <taxon>Pyramimonadaceae</taxon>
        <taxon>Cymbomonas</taxon>
    </lineage>
</organism>
<accession>A0AAE0L9T5</accession>